<keyword evidence="4" id="KW-1185">Reference proteome</keyword>
<dbReference type="InterPro" id="IPR011333">
    <property type="entry name" value="SKP1/BTB/POZ_sf"/>
</dbReference>
<comment type="caution">
    <text evidence="3">The sequence shown here is derived from an EMBL/GenBank/DDBJ whole genome shotgun (WGS) entry which is preliminary data.</text>
</comment>
<dbReference type="AlphaFoldDB" id="A0A015KJ38"/>
<accession>A0A015KJ38</accession>
<feature type="domain" description="BTB" evidence="1">
    <location>
        <begin position="23"/>
        <end position="94"/>
    </location>
</feature>
<dbReference type="PANTHER" id="PTHR45774">
    <property type="entry name" value="BTB/POZ DOMAIN-CONTAINING"/>
    <property type="match status" value="1"/>
</dbReference>
<feature type="domain" description="TLDc" evidence="2">
    <location>
        <begin position="291"/>
        <end position="463"/>
    </location>
</feature>
<evidence type="ECO:0000313" key="4">
    <source>
        <dbReference type="Proteomes" id="UP000022910"/>
    </source>
</evidence>
<gene>
    <name evidence="3" type="ORF">RirG_187110</name>
</gene>
<evidence type="ECO:0000259" key="2">
    <source>
        <dbReference type="PROSITE" id="PS51886"/>
    </source>
</evidence>
<dbReference type="Proteomes" id="UP000022910">
    <property type="component" value="Unassembled WGS sequence"/>
</dbReference>
<proteinExistence type="predicted"/>
<protein>
    <recommendedName>
        <fullName evidence="5">Kelch-like protein 17</fullName>
    </recommendedName>
</protein>
<dbReference type="InterPro" id="IPR006571">
    <property type="entry name" value="TLDc_dom"/>
</dbReference>
<dbReference type="SUPFAM" id="SSF54695">
    <property type="entry name" value="POZ domain"/>
    <property type="match status" value="1"/>
</dbReference>
<evidence type="ECO:0008006" key="5">
    <source>
        <dbReference type="Google" id="ProtNLM"/>
    </source>
</evidence>
<dbReference type="Pfam" id="PF00651">
    <property type="entry name" value="BTB"/>
    <property type="match status" value="1"/>
</dbReference>
<dbReference type="PANTHER" id="PTHR45774:SF3">
    <property type="entry name" value="BTB (POZ) DOMAIN-CONTAINING 2B-RELATED"/>
    <property type="match status" value="1"/>
</dbReference>
<evidence type="ECO:0000313" key="3">
    <source>
        <dbReference type="EMBL" id="EXX59656.1"/>
    </source>
</evidence>
<dbReference type="Gene3D" id="1.25.40.420">
    <property type="match status" value="1"/>
</dbReference>
<sequence>MSINFYKEIIDNYKNLYETKEGYDTKIYAGEKQNIKEFHVHSFILKTQSKFFKSAFTEEIQKKDGYFILNLNYSPKIFEILLSYMYSGSIDITKLQPFDIINLLLPLDELGLQPLITYIQKILIENYFDLTANNVIETLELTYQKKSFDKLWDFNIQRICYNPDLLFKSTKFLTVNPSILEIFLKRDDFCIDDEIIIWENLFKWACGQNPVTHQDINKWNKNDFTVMGRRLNRFIPSIRFYNISSEDFLLKVYPFKELLPNDLINNIFAYHMVPNNRQNIITQPYRKSHSIIINSQHFAIFASWIEKKNSSYYNEKNIPYKFNLLYRASRDGNTDAEFHKKCDNKGPTIVIARFTDSEQIVGGYNPLDWKPVYSYNGYYKSTKDSFIFLFTNKSNLQTAKASYPIDENQIYSIWCNPCCGPTFGSGNDLLCSNGNWSSNQFTYHKIHFPSNFNINDYEVFQIKK</sequence>
<dbReference type="EMBL" id="JEMT01026274">
    <property type="protein sequence ID" value="EXX59656.1"/>
    <property type="molecule type" value="Genomic_DNA"/>
</dbReference>
<dbReference type="Gene3D" id="3.30.710.10">
    <property type="entry name" value="Potassium Channel Kv1.1, Chain A"/>
    <property type="match status" value="1"/>
</dbReference>
<name>A0A015KJ38_RHIIW</name>
<dbReference type="CDD" id="cd18186">
    <property type="entry name" value="BTB_POZ_ZBTB_KLHL-like"/>
    <property type="match status" value="1"/>
</dbReference>
<reference evidence="3 4" key="1">
    <citation type="submission" date="2014-02" db="EMBL/GenBank/DDBJ databases">
        <title>Single nucleus genome sequencing reveals high similarity among nuclei of an endomycorrhizal fungus.</title>
        <authorList>
            <person name="Lin K."/>
            <person name="Geurts R."/>
            <person name="Zhang Z."/>
            <person name="Limpens E."/>
            <person name="Saunders D.G."/>
            <person name="Mu D."/>
            <person name="Pang E."/>
            <person name="Cao H."/>
            <person name="Cha H."/>
            <person name="Lin T."/>
            <person name="Zhou Q."/>
            <person name="Shang Y."/>
            <person name="Li Y."/>
            <person name="Ivanov S."/>
            <person name="Sharma T."/>
            <person name="Velzen R.V."/>
            <person name="Ruijter N.D."/>
            <person name="Aanen D.K."/>
            <person name="Win J."/>
            <person name="Kamoun S."/>
            <person name="Bisseling T."/>
            <person name="Huang S."/>
        </authorList>
    </citation>
    <scope>NUCLEOTIDE SEQUENCE [LARGE SCALE GENOMIC DNA]</scope>
    <source>
        <strain evidence="4">DAOM197198w</strain>
    </source>
</reference>
<dbReference type="HOGENOM" id="CLU_021542_0_1_1"/>
<dbReference type="InterPro" id="IPR000210">
    <property type="entry name" value="BTB/POZ_dom"/>
</dbReference>
<dbReference type="PROSITE" id="PS50097">
    <property type="entry name" value="BTB"/>
    <property type="match status" value="1"/>
</dbReference>
<dbReference type="PROSITE" id="PS51886">
    <property type="entry name" value="TLDC"/>
    <property type="match status" value="1"/>
</dbReference>
<organism evidence="3 4">
    <name type="scientific">Rhizophagus irregularis (strain DAOM 197198w)</name>
    <name type="common">Glomus intraradices</name>
    <dbReference type="NCBI Taxonomy" id="1432141"/>
    <lineage>
        <taxon>Eukaryota</taxon>
        <taxon>Fungi</taxon>
        <taxon>Fungi incertae sedis</taxon>
        <taxon>Mucoromycota</taxon>
        <taxon>Glomeromycotina</taxon>
        <taxon>Glomeromycetes</taxon>
        <taxon>Glomerales</taxon>
        <taxon>Glomeraceae</taxon>
        <taxon>Rhizophagus</taxon>
    </lineage>
</organism>
<evidence type="ECO:0000259" key="1">
    <source>
        <dbReference type="PROSITE" id="PS50097"/>
    </source>
</evidence>
<dbReference type="SMART" id="SM00225">
    <property type="entry name" value="BTB"/>
    <property type="match status" value="1"/>
</dbReference>
<dbReference type="Pfam" id="PF07534">
    <property type="entry name" value="TLD"/>
    <property type="match status" value="1"/>
</dbReference>